<name>A0A2H4ZBD3_ANOCN</name>
<dbReference type="EMBL" id="MF975486">
    <property type="protein sequence ID" value="AUF73062.1"/>
    <property type="molecule type" value="mRNA"/>
</dbReference>
<evidence type="ECO:0000313" key="1">
    <source>
        <dbReference type="EMBL" id="AUF73062.1"/>
    </source>
</evidence>
<protein>
    <submittedName>
        <fullName evidence="1">Gustatory receptor</fullName>
    </submittedName>
</protein>
<reference evidence="1" key="1">
    <citation type="journal article" date="2017" name="Sci. Rep.">
        <title>Antennal transcriptome analysis and expression profiles of olfactory genes in Anoplophora chinensis.</title>
        <authorList>
            <person name="Wang J."/>
            <person name="Hu P."/>
            <person name="Gao P."/>
            <person name="Tao J."/>
            <person name="Luo Y."/>
        </authorList>
    </citation>
    <scope>NUCLEOTIDE SEQUENCE</scope>
</reference>
<accession>A0A2H4ZBD3</accession>
<dbReference type="AlphaFoldDB" id="A0A2H4ZBD3"/>
<proteinExistence type="evidence at transcript level"/>
<keyword evidence="1" id="KW-0675">Receptor</keyword>
<sequence length="73" mass="8771">MFHNKKYYPSNSKLYHVYGSHIISRYFQTGPNFNRFNNYKCRILFYIFGKCLLGNSIYSKLNYISLRLLQSVS</sequence>
<organism evidence="1">
    <name type="scientific">Anoplophora chinensis</name>
    <name type="common">Citrus longhorn beetle</name>
    <dbReference type="NCBI Taxonomy" id="217632"/>
    <lineage>
        <taxon>Eukaryota</taxon>
        <taxon>Metazoa</taxon>
        <taxon>Ecdysozoa</taxon>
        <taxon>Arthropoda</taxon>
        <taxon>Hexapoda</taxon>
        <taxon>Insecta</taxon>
        <taxon>Pterygota</taxon>
        <taxon>Neoptera</taxon>
        <taxon>Endopterygota</taxon>
        <taxon>Coleoptera</taxon>
        <taxon>Polyphaga</taxon>
        <taxon>Cucujiformia</taxon>
        <taxon>Chrysomeloidea</taxon>
        <taxon>Cerambycidae</taxon>
        <taxon>Lamiinae</taxon>
        <taxon>Lamiini</taxon>
        <taxon>Anoplophora</taxon>
    </lineage>
</organism>